<keyword evidence="3" id="KW-1185">Reference proteome</keyword>
<organism evidence="2 3">
    <name type="scientific">Deinococcus xinjiangensis</name>
    <dbReference type="NCBI Taxonomy" id="457454"/>
    <lineage>
        <taxon>Bacteria</taxon>
        <taxon>Thermotogati</taxon>
        <taxon>Deinococcota</taxon>
        <taxon>Deinococci</taxon>
        <taxon>Deinococcales</taxon>
        <taxon>Deinococcaceae</taxon>
        <taxon>Deinococcus</taxon>
    </lineage>
</organism>
<protein>
    <submittedName>
        <fullName evidence="2">Uncharacterized protein</fullName>
    </submittedName>
</protein>
<proteinExistence type="predicted"/>
<feature type="region of interest" description="Disordered" evidence="1">
    <location>
        <begin position="1"/>
        <end position="24"/>
    </location>
</feature>
<dbReference type="Proteomes" id="UP001458946">
    <property type="component" value="Unassembled WGS sequence"/>
</dbReference>
<reference evidence="2 3" key="1">
    <citation type="submission" date="2024-02" db="EMBL/GenBank/DDBJ databases">
        <title>Deinococcus xinjiangensis NBRC 107630.</title>
        <authorList>
            <person name="Ichikawa N."/>
            <person name="Katano-Makiyama Y."/>
            <person name="Hidaka K."/>
        </authorList>
    </citation>
    <scope>NUCLEOTIDE SEQUENCE [LARGE SCALE GENOMIC DNA]</scope>
    <source>
        <strain evidence="2 3">NBRC 107630</strain>
    </source>
</reference>
<accession>A0ABP9V6Y6</accession>
<evidence type="ECO:0000256" key="1">
    <source>
        <dbReference type="SAM" id="MobiDB-lite"/>
    </source>
</evidence>
<gene>
    <name evidence="2" type="ORF">Dxin01_00760</name>
</gene>
<feature type="compositionally biased region" description="Polar residues" evidence="1">
    <location>
        <begin position="1"/>
        <end position="10"/>
    </location>
</feature>
<dbReference type="EMBL" id="BAABRN010000006">
    <property type="protein sequence ID" value="GAA5501029.1"/>
    <property type="molecule type" value="Genomic_DNA"/>
</dbReference>
<sequence length="288" mass="32232">MTKAQSNSRQPKLETRPSNPQRPPQHLWLFIQPVQAAPEQVEVTELIVSSGAGRSYQYQLPATDRQQLCVTVLESALKRCDNNSHILLHSPHSEYVRIGDRPNQRPPEINTLLRRHNLSMGLARRNNGVTLFNAYAEALRDHALPVMPNMVDFQLHTGCVTDGLHCYVGAVLSGKGRLHTWRNTLKGHNLTLSELHAVRWAFATVPTSSQVEVHNQTGTAQLLWKDHAQVLAEAEDLKPYVLKIAGLINQRSLTPQHPAKGQEVNLYTQHARLLAGTEFAESIREGKA</sequence>
<evidence type="ECO:0000313" key="2">
    <source>
        <dbReference type="EMBL" id="GAA5501029.1"/>
    </source>
</evidence>
<evidence type="ECO:0000313" key="3">
    <source>
        <dbReference type="Proteomes" id="UP001458946"/>
    </source>
</evidence>
<comment type="caution">
    <text evidence="2">The sequence shown here is derived from an EMBL/GenBank/DDBJ whole genome shotgun (WGS) entry which is preliminary data.</text>
</comment>
<name>A0ABP9V6Y6_9DEIO</name>
<dbReference type="RefSeq" id="WP_353541003.1">
    <property type="nucleotide sequence ID" value="NZ_BAABRN010000006.1"/>
</dbReference>